<protein>
    <submittedName>
        <fullName evidence="2">Uncharacterized protein</fullName>
    </submittedName>
</protein>
<dbReference type="EMBL" id="JABANP010000279">
    <property type="protein sequence ID" value="KAF4685066.1"/>
    <property type="molecule type" value="Genomic_DNA"/>
</dbReference>
<feature type="compositionally biased region" description="Polar residues" evidence="1">
    <location>
        <begin position="383"/>
        <end position="392"/>
    </location>
</feature>
<name>A0A7J6NMZ5_PEROL</name>
<evidence type="ECO:0000313" key="3">
    <source>
        <dbReference type="Proteomes" id="UP000541610"/>
    </source>
</evidence>
<feature type="compositionally biased region" description="Basic and acidic residues" evidence="1">
    <location>
        <begin position="143"/>
        <end position="163"/>
    </location>
</feature>
<proteinExistence type="predicted"/>
<feature type="compositionally biased region" description="Basic and acidic residues" evidence="1">
    <location>
        <begin position="291"/>
        <end position="311"/>
    </location>
</feature>
<dbReference type="AlphaFoldDB" id="A0A7J6NMZ5"/>
<evidence type="ECO:0000313" key="2">
    <source>
        <dbReference type="EMBL" id="KAF4685066.1"/>
    </source>
</evidence>
<comment type="caution">
    <text evidence="2">The sequence shown here is derived from an EMBL/GenBank/DDBJ whole genome shotgun (WGS) entry which is preliminary data.</text>
</comment>
<organism evidence="2 3">
    <name type="scientific">Perkinsus olseni</name>
    <name type="common">Perkinsus atlanticus</name>
    <dbReference type="NCBI Taxonomy" id="32597"/>
    <lineage>
        <taxon>Eukaryota</taxon>
        <taxon>Sar</taxon>
        <taxon>Alveolata</taxon>
        <taxon>Perkinsozoa</taxon>
        <taxon>Perkinsea</taxon>
        <taxon>Perkinsida</taxon>
        <taxon>Perkinsidae</taxon>
        <taxon>Perkinsus</taxon>
    </lineage>
</organism>
<dbReference type="OrthoDB" id="437963at2759"/>
<feature type="compositionally biased region" description="Low complexity" evidence="1">
    <location>
        <begin position="400"/>
        <end position="411"/>
    </location>
</feature>
<feature type="compositionally biased region" description="Polar residues" evidence="1">
    <location>
        <begin position="412"/>
        <end position="421"/>
    </location>
</feature>
<feature type="compositionally biased region" description="Basic and acidic residues" evidence="1">
    <location>
        <begin position="355"/>
        <end position="378"/>
    </location>
</feature>
<feature type="compositionally biased region" description="Acidic residues" evidence="1">
    <location>
        <begin position="130"/>
        <end position="142"/>
    </location>
</feature>
<evidence type="ECO:0000256" key="1">
    <source>
        <dbReference type="SAM" id="MobiDB-lite"/>
    </source>
</evidence>
<gene>
    <name evidence="2" type="ORF">FOZ60_006888</name>
</gene>
<feature type="compositionally biased region" description="Acidic residues" evidence="1">
    <location>
        <begin position="261"/>
        <end position="270"/>
    </location>
</feature>
<feature type="region of interest" description="Disordered" evidence="1">
    <location>
        <begin position="336"/>
        <end position="489"/>
    </location>
</feature>
<reference evidence="2 3" key="1">
    <citation type="submission" date="2020-04" db="EMBL/GenBank/DDBJ databases">
        <title>Perkinsus olseni comparative genomics.</title>
        <authorList>
            <person name="Bogema D.R."/>
        </authorList>
    </citation>
    <scope>NUCLEOTIDE SEQUENCE [LARGE SCALE GENOMIC DNA]</scope>
    <source>
        <strain evidence="2">00978-12</strain>
    </source>
</reference>
<sequence length="489" mass="53028">MATSVEVPKEINIDQQAESYNEANTLSPMAQYGEAPMALWQSVPIAPPLPSADSIAPPDFTENFVQNCLYPSKTFLVAEGLEPEKDEATDESPKKEEDTEKKVSKPRTPKGPREPQPDYFGHLFGHPLSADEEDDEEEDPCEGETKELGTVDRDVDEKAGDVDEKADDVDEKADDVDEKADDVDEKADDVDEKANEVVEKTNEVDEKSRDFGEATKGESDTVLKASEKPPAAAIEQSGERVPEENSRAEVEPTREASEPEASYDGDDDVDYFGHIMGHPMNRGTGSRKAKKQESPTRREPSPQKSAPKAEAESQESQGSVLGLFLGGVEVCDREENIGQFTSRGDEPVDSADVQPEVREDVRSTEPEKSREVEEKAVSPEKLPSSSTAANDSSKAKAEPVEAAPEATAPTANEQVPASSAPETPGVEKTQEAPVEKIPEKIVVETKPAEDKQVAEKRNNEAVGSSSTAKKPAKKSRSFLGNLCGSKTMD</sequence>
<feature type="region of interest" description="Disordered" evidence="1">
    <location>
        <begin position="80"/>
        <end position="320"/>
    </location>
</feature>
<feature type="compositionally biased region" description="Basic and acidic residues" evidence="1">
    <location>
        <begin position="91"/>
        <end position="103"/>
    </location>
</feature>
<feature type="compositionally biased region" description="Basic and acidic residues" evidence="1">
    <location>
        <begin position="237"/>
        <end position="257"/>
    </location>
</feature>
<feature type="compositionally biased region" description="Basic and acidic residues" evidence="1">
    <location>
        <begin position="192"/>
        <end position="227"/>
    </location>
</feature>
<accession>A0A7J6NMZ5</accession>
<feature type="compositionally biased region" description="Basic and acidic residues" evidence="1">
    <location>
        <begin position="428"/>
        <end position="459"/>
    </location>
</feature>
<feature type="compositionally biased region" description="Acidic residues" evidence="1">
    <location>
        <begin position="164"/>
        <end position="191"/>
    </location>
</feature>
<dbReference type="Proteomes" id="UP000541610">
    <property type="component" value="Unassembled WGS sequence"/>
</dbReference>